<evidence type="ECO:0000313" key="5">
    <source>
        <dbReference type="Proteomes" id="UP000184693"/>
    </source>
</evidence>
<feature type="region of interest" description="Disordered" evidence="1">
    <location>
        <begin position="84"/>
        <end position="142"/>
    </location>
</feature>
<feature type="region of interest" description="Disordered" evidence="1">
    <location>
        <begin position="40"/>
        <end position="65"/>
    </location>
</feature>
<keyword evidence="2" id="KW-0812">Transmembrane</keyword>
<dbReference type="AlphaFoldDB" id="A0A1N6K451"/>
<accession>A0A1N6K451</accession>
<proteinExistence type="predicted"/>
<feature type="transmembrane region" description="Helical" evidence="2">
    <location>
        <begin position="147"/>
        <end position="168"/>
    </location>
</feature>
<gene>
    <name evidence="4" type="ORF">SAMN05444168_5948</name>
</gene>
<keyword evidence="3" id="KW-0732">Signal</keyword>
<protein>
    <submittedName>
        <fullName evidence="4">Uncharacterized protein</fullName>
    </submittedName>
</protein>
<evidence type="ECO:0000313" key="4">
    <source>
        <dbReference type="EMBL" id="SIO51213.1"/>
    </source>
</evidence>
<organism evidence="4 5">
    <name type="scientific">Paraburkholderia phenazinium</name>
    <dbReference type="NCBI Taxonomy" id="60549"/>
    <lineage>
        <taxon>Bacteria</taxon>
        <taxon>Pseudomonadati</taxon>
        <taxon>Pseudomonadota</taxon>
        <taxon>Betaproteobacteria</taxon>
        <taxon>Burkholderiales</taxon>
        <taxon>Burkholderiaceae</taxon>
        <taxon>Paraburkholderia</taxon>
    </lineage>
</organism>
<dbReference type="EMBL" id="FSRM01000002">
    <property type="protein sequence ID" value="SIO51213.1"/>
    <property type="molecule type" value="Genomic_DNA"/>
</dbReference>
<evidence type="ECO:0000256" key="3">
    <source>
        <dbReference type="SAM" id="SignalP"/>
    </source>
</evidence>
<feature type="chain" id="PRO_5012703813" evidence="3">
    <location>
        <begin position="20"/>
        <end position="227"/>
    </location>
</feature>
<evidence type="ECO:0000256" key="1">
    <source>
        <dbReference type="SAM" id="MobiDB-lite"/>
    </source>
</evidence>
<keyword evidence="2" id="KW-1133">Transmembrane helix</keyword>
<name>A0A1N6K451_9BURK</name>
<feature type="signal peptide" evidence="3">
    <location>
        <begin position="1"/>
        <end position="19"/>
    </location>
</feature>
<dbReference type="Proteomes" id="UP000184693">
    <property type="component" value="Unassembled WGS sequence"/>
</dbReference>
<keyword evidence="2" id="KW-0472">Membrane</keyword>
<sequence>MRRFALVFLSCMTLAITCAAQKPPRCDSDAEIARSDGACKSTAAGQGSKAGALSASRSGMSPGEAASATGAFATIRGLNKGATVPHYPATNVPTSDESSPSDAPSDVSPTKKPPSSVKKPSARRPDPMEPIPDNNRLRPVTPPRKPIWPIVVRILAALLSLAVLAHVIRKWLRRPMSTRCYVRMRSDPGNQSCRLPSHHMVYPSVEVRLGSTSWEAHIGTMSGRVIS</sequence>
<feature type="compositionally biased region" description="Low complexity" evidence="1">
    <location>
        <begin position="95"/>
        <end position="119"/>
    </location>
</feature>
<evidence type="ECO:0000256" key="2">
    <source>
        <dbReference type="SAM" id="Phobius"/>
    </source>
</evidence>
<reference evidence="4 5" key="1">
    <citation type="submission" date="2016-11" db="EMBL/GenBank/DDBJ databases">
        <authorList>
            <person name="Jaros S."/>
            <person name="Januszkiewicz K."/>
            <person name="Wedrychowicz H."/>
        </authorList>
    </citation>
    <scope>NUCLEOTIDE SEQUENCE [LARGE SCALE GENOMIC DNA]</scope>
    <source>
        <strain evidence="4 5">GAS86</strain>
    </source>
</reference>